<dbReference type="AlphaFoldDB" id="A0A8S9I9A7"/>
<organism evidence="2 3">
    <name type="scientific">Brassica cretica</name>
    <name type="common">Mustard</name>
    <dbReference type="NCBI Taxonomy" id="69181"/>
    <lineage>
        <taxon>Eukaryota</taxon>
        <taxon>Viridiplantae</taxon>
        <taxon>Streptophyta</taxon>
        <taxon>Embryophyta</taxon>
        <taxon>Tracheophyta</taxon>
        <taxon>Spermatophyta</taxon>
        <taxon>Magnoliopsida</taxon>
        <taxon>eudicotyledons</taxon>
        <taxon>Gunneridae</taxon>
        <taxon>Pentapetalae</taxon>
        <taxon>rosids</taxon>
        <taxon>malvids</taxon>
        <taxon>Brassicales</taxon>
        <taxon>Brassicaceae</taxon>
        <taxon>Brassiceae</taxon>
        <taxon>Brassica</taxon>
    </lineage>
</organism>
<feature type="compositionally biased region" description="Polar residues" evidence="1">
    <location>
        <begin position="72"/>
        <end position="83"/>
    </location>
</feature>
<reference evidence="2" key="1">
    <citation type="submission" date="2019-12" db="EMBL/GenBank/DDBJ databases">
        <title>Genome sequencing and annotation of Brassica cretica.</title>
        <authorList>
            <person name="Studholme D.J."/>
            <person name="Sarris P.F."/>
        </authorList>
    </citation>
    <scope>NUCLEOTIDE SEQUENCE</scope>
    <source>
        <strain evidence="2">PFS-001/15</strain>
        <tissue evidence="2">Leaf</tissue>
    </source>
</reference>
<dbReference type="Proteomes" id="UP000712281">
    <property type="component" value="Unassembled WGS sequence"/>
</dbReference>
<name>A0A8S9I9A7_BRACR</name>
<evidence type="ECO:0000313" key="3">
    <source>
        <dbReference type="Proteomes" id="UP000712281"/>
    </source>
</evidence>
<feature type="region of interest" description="Disordered" evidence="1">
    <location>
        <begin position="1"/>
        <end position="56"/>
    </location>
</feature>
<evidence type="ECO:0000313" key="2">
    <source>
        <dbReference type="EMBL" id="KAF2565916.1"/>
    </source>
</evidence>
<feature type="region of interest" description="Disordered" evidence="1">
    <location>
        <begin position="72"/>
        <end position="97"/>
    </location>
</feature>
<dbReference type="EMBL" id="QGKW02001911">
    <property type="protein sequence ID" value="KAF2565916.1"/>
    <property type="molecule type" value="Genomic_DNA"/>
</dbReference>
<feature type="region of interest" description="Disordered" evidence="1">
    <location>
        <begin position="198"/>
        <end position="218"/>
    </location>
</feature>
<comment type="caution">
    <text evidence="2">The sequence shown here is derived from an EMBL/GenBank/DDBJ whole genome shotgun (WGS) entry which is preliminary data.</text>
</comment>
<sequence length="218" mass="24372">MEGSPYRKFSISQRKGSDPETEPQKLHSGEPGFLPAGILGTGVPSSGDPEAGGVLAENEQFWLTRVHYLGKNTNNPSDRQSNPPIDRHSSPTIDRQQQCNIDRQPSNTKHHCKRKKDKFDNQFLTPDEFGIFKELDGYAKAIDGRTLHVSREDIADILQTANGADNLFMHHRNNPEQKATKEFYDTAGGIHNSFIQKSRHPTQTSIDVAVPTSVDRQP</sequence>
<gene>
    <name evidence="2" type="ORF">F2Q68_00025329</name>
</gene>
<feature type="compositionally biased region" description="Basic and acidic residues" evidence="1">
    <location>
        <begin position="15"/>
        <end position="28"/>
    </location>
</feature>
<evidence type="ECO:0000256" key="1">
    <source>
        <dbReference type="SAM" id="MobiDB-lite"/>
    </source>
</evidence>
<proteinExistence type="predicted"/>
<protein>
    <submittedName>
        <fullName evidence="2">Uncharacterized protein</fullName>
    </submittedName>
</protein>
<accession>A0A8S9I9A7</accession>